<feature type="region of interest" description="Disordered" evidence="3">
    <location>
        <begin position="900"/>
        <end position="922"/>
    </location>
</feature>
<comment type="caution">
    <text evidence="5">The sequence shown here is derived from an EMBL/GenBank/DDBJ whole genome shotgun (WGS) entry which is preliminary data.</text>
</comment>
<dbReference type="InterPro" id="IPR049730">
    <property type="entry name" value="SNF2/RAD54-like_C"/>
</dbReference>
<dbReference type="InterPro" id="IPR001650">
    <property type="entry name" value="Helicase_C-like"/>
</dbReference>
<dbReference type="Gene3D" id="3.40.50.300">
    <property type="entry name" value="P-loop containing nucleotide triphosphate hydrolases"/>
    <property type="match status" value="1"/>
</dbReference>
<dbReference type="InterPro" id="IPR052583">
    <property type="entry name" value="ATP-helicase/E3_Ub-Ligase"/>
</dbReference>
<evidence type="ECO:0000256" key="2">
    <source>
        <dbReference type="PROSITE-ProRule" id="PRU00175"/>
    </source>
</evidence>
<name>A0AB34JNM6_PRYPA</name>
<dbReference type="InterPro" id="IPR013083">
    <property type="entry name" value="Znf_RING/FYVE/PHD"/>
</dbReference>
<dbReference type="SUPFAM" id="SSF57850">
    <property type="entry name" value="RING/U-box"/>
    <property type="match status" value="1"/>
</dbReference>
<dbReference type="Pfam" id="PF00271">
    <property type="entry name" value="Helicase_C"/>
    <property type="match status" value="1"/>
</dbReference>
<keyword evidence="2" id="KW-0862">Zinc</keyword>
<keyword evidence="2" id="KW-0479">Metal-binding</keyword>
<dbReference type="EMBL" id="JBGBPQ010000006">
    <property type="protein sequence ID" value="KAL1522613.1"/>
    <property type="molecule type" value="Genomic_DNA"/>
</dbReference>
<keyword evidence="6" id="KW-1185">Reference proteome</keyword>
<dbReference type="GO" id="GO:0008270">
    <property type="term" value="F:zinc ion binding"/>
    <property type="evidence" value="ECO:0007669"/>
    <property type="project" value="UniProtKB-KW"/>
</dbReference>
<organism evidence="5 6">
    <name type="scientific">Prymnesium parvum</name>
    <name type="common">Toxic golden alga</name>
    <dbReference type="NCBI Taxonomy" id="97485"/>
    <lineage>
        <taxon>Eukaryota</taxon>
        <taxon>Haptista</taxon>
        <taxon>Haptophyta</taxon>
        <taxon>Prymnesiophyceae</taxon>
        <taxon>Prymnesiales</taxon>
        <taxon>Prymnesiaceae</taxon>
        <taxon>Prymnesium</taxon>
    </lineage>
</organism>
<evidence type="ECO:0000259" key="4">
    <source>
        <dbReference type="PROSITE" id="PS50089"/>
    </source>
</evidence>
<dbReference type="InterPro" id="IPR027417">
    <property type="entry name" value="P-loop_NTPase"/>
</dbReference>
<dbReference type="Pfam" id="PF00176">
    <property type="entry name" value="SNF2-rel_dom"/>
    <property type="match status" value="1"/>
</dbReference>
<dbReference type="SMART" id="SM00487">
    <property type="entry name" value="DEXDc"/>
    <property type="match status" value="1"/>
</dbReference>
<gene>
    <name evidence="5" type="ORF">AB1Y20_017596</name>
</gene>
<dbReference type="InterPro" id="IPR038718">
    <property type="entry name" value="SNF2-like_sf"/>
</dbReference>
<evidence type="ECO:0000256" key="1">
    <source>
        <dbReference type="ARBA" id="ARBA00022801"/>
    </source>
</evidence>
<dbReference type="AlphaFoldDB" id="A0AB34JNM6"/>
<dbReference type="PANTHER" id="PTHR45865:SF1">
    <property type="entry name" value="E3 UBIQUITIN-PROTEIN LIGASE SHPRH"/>
    <property type="match status" value="1"/>
</dbReference>
<protein>
    <recommendedName>
        <fullName evidence="4">RING-type domain-containing protein</fullName>
    </recommendedName>
</protein>
<dbReference type="GO" id="GO:0016787">
    <property type="term" value="F:hydrolase activity"/>
    <property type="evidence" value="ECO:0007669"/>
    <property type="project" value="UniProtKB-KW"/>
</dbReference>
<evidence type="ECO:0000256" key="3">
    <source>
        <dbReference type="SAM" id="MobiDB-lite"/>
    </source>
</evidence>
<keyword evidence="2" id="KW-0863">Zinc-finger</keyword>
<dbReference type="InterPro" id="IPR014001">
    <property type="entry name" value="Helicase_ATP-bd"/>
</dbReference>
<dbReference type="PANTHER" id="PTHR45865">
    <property type="entry name" value="E3 UBIQUITIN-PROTEIN LIGASE SHPRH FAMILY MEMBER"/>
    <property type="match status" value="1"/>
</dbReference>
<dbReference type="CDD" id="cd18793">
    <property type="entry name" value="SF2_C_SNF"/>
    <property type="match status" value="1"/>
</dbReference>
<evidence type="ECO:0000313" key="5">
    <source>
        <dbReference type="EMBL" id="KAL1522613.1"/>
    </source>
</evidence>
<dbReference type="Gene3D" id="3.40.50.10810">
    <property type="entry name" value="Tandem AAA-ATPase domain"/>
    <property type="match status" value="2"/>
</dbReference>
<reference evidence="5 6" key="1">
    <citation type="journal article" date="2024" name="Science">
        <title>Giant polyketide synthase enzymes in the biosynthesis of giant marine polyether toxins.</title>
        <authorList>
            <person name="Fallon T.R."/>
            <person name="Shende V.V."/>
            <person name="Wierzbicki I.H."/>
            <person name="Pendleton A.L."/>
            <person name="Watervoot N.F."/>
            <person name="Auber R.P."/>
            <person name="Gonzalez D.J."/>
            <person name="Wisecaver J.H."/>
            <person name="Moore B.S."/>
        </authorList>
    </citation>
    <scope>NUCLEOTIDE SEQUENCE [LARGE SCALE GENOMIC DNA]</scope>
    <source>
        <strain evidence="5 6">12B1</strain>
    </source>
</reference>
<evidence type="ECO:0000313" key="6">
    <source>
        <dbReference type="Proteomes" id="UP001515480"/>
    </source>
</evidence>
<feature type="region of interest" description="Disordered" evidence="3">
    <location>
        <begin position="494"/>
        <end position="534"/>
    </location>
</feature>
<keyword evidence="1" id="KW-0378">Hydrolase</keyword>
<dbReference type="InterPro" id="IPR000330">
    <property type="entry name" value="SNF2_N"/>
</dbReference>
<proteinExistence type="predicted"/>
<dbReference type="InterPro" id="IPR001841">
    <property type="entry name" value="Znf_RING"/>
</dbReference>
<dbReference type="Proteomes" id="UP001515480">
    <property type="component" value="Unassembled WGS sequence"/>
</dbReference>
<dbReference type="Gene3D" id="3.30.40.10">
    <property type="entry name" value="Zinc/RING finger domain, C3HC4 (zinc finger)"/>
    <property type="match status" value="1"/>
</dbReference>
<dbReference type="SUPFAM" id="SSF52540">
    <property type="entry name" value="P-loop containing nucleoside triphosphate hydrolases"/>
    <property type="match status" value="2"/>
</dbReference>
<feature type="domain" description="RING-type" evidence="4">
    <location>
        <begin position="996"/>
        <end position="1037"/>
    </location>
</feature>
<sequence>MSMGSLPMPHLRDAQQRLDHRRMQPDEPWPQRVLPPPSSPPLSFPILAGHLTIQPYVPSVDRARLAAAAATPLRASWTTSPDRWSPMPRICSRVLHLDDPQGKTIARVSAASGDSSTFFTLFQLETLDVQGVEHMQKWPRHRVWSARDEALTCACPTWEAERDTPKPRPEHSACRCMRTISLQARLEQCDDDGALPAAAGATSGFRLVLSVLLHAGAFELDRRVERWEEEGAASGAFADAMDYEAARAGDRPAEARDVKKALLRLLLGMVETPGSGLEYGPDCCPLTMNRFRGVEAEEVCGGGGVPRARPMHFSADGLLESVSTVSPRAPPVGGAALNGLRPHLHLHPYQHDGISWMVHCEAHPDTISLHPAWLQLVSGSHIFYLHSWTGELSRYFHVTPPLGTSGGMLCDDVGLGKSLQMLGLVLARPPPEDWPVSSLPTQTYSPVPIKTTLLVAPAAILPQWEAEVHKHVQPGALRCCTYLGLGAARSARGPPTVDIRGESCGVEGRPLRSRRARKPAEAIGGSSDHAADGENGGDGMLFEVLAATQRGLFVSVGREEAEEVAVEQCDLCFVSFETLRDELRKTSISQERRSGLFMPLGALGFWRVILDEAQLVSKETSKAATICSEIWRRHAWIATGTPINAKADELHGLLAFLNTRPFVEPHVFSKLILNRFKDKDAIALVRMRTLLRALCLRRSKHAAEIAAQIELPPLIWETRRVDFSRSEAAAYEVALRLLKRSHAAFARASSSSTRRMRLLGQLNGDLTRVRQLTCHPSVVNANRAAVTSGSSAGMLPPKLSKRTVLAKLTAHAVAARDAARERHLTARAALHVTRLCLAALGADAGVDDGGGAILADLAAFEKESVHAFGLETDPEALQILNETRHRWRRVRAELEDLLDTGEECHHPSPSNPRRRRRGAANGVSKVVRATVEEAAREVARAAAALRDKSSALSYLLGMKDKMGAEGDEGAHPPVAAADEVVEIEEAEEGAVVAQTCPICLDVRAPNVPWSITICGHEGCADCMEQAVQCTGNCPCCKRPLQLHLLYELEAPDVPIASTGSADPQSEYGSKLCALLELVGELQRSGEKCVIFSAWTRLLSLAKDALSTHDIVVASLVGSPEAKRSALEHFATEATVLLVPLFGGASGAGGGGAAGLTLTQASTAVLLEPALQPGIEKQAAGRISRIGQKTAAKVIRLIVHDTIESRILEWQEVRMQEGATGGTMGPLSLNDFVHLLK</sequence>
<accession>A0AB34JNM6</accession>
<dbReference type="GO" id="GO:0005524">
    <property type="term" value="F:ATP binding"/>
    <property type="evidence" value="ECO:0007669"/>
    <property type="project" value="InterPro"/>
</dbReference>
<dbReference type="PROSITE" id="PS50089">
    <property type="entry name" value="ZF_RING_2"/>
    <property type="match status" value="1"/>
</dbReference>